<comment type="caution">
    <text evidence="1">The sequence shown here is derived from an EMBL/GenBank/DDBJ whole genome shotgun (WGS) entry which is preliminary data.</text>
</comment>
<dbReference type="EMBL" id="BAAANC010000001">
    <property type="protein sequence ID" value="GAA1522501.1"/>
    <property type="molecule type" value="Genomic_DNA"/>
</dbReference>
<evidence type="ECO:0000313" key="2">
    <source>
        <dbReference type="Proteomes" id="UP001500363"/>
    </source>
</evidence>
<proteinExistence type="predicted"/>
<gene>
    <name evidence="1" type="ORF">GCM10009741_24810</name>
</gene>
<keyword evidence="2" id="KW-1185">Reference proteome</keyword>
<sequence>MRPVGLVGAEVAAAGKERARRGKVRVVGLVGVMGSAGWLGVRLRWGGRGQAAVGRSAGAVVRSAGKTVSREAT</sequence>
<accession>A0ABP4LHU9</accession>
<organism evidence="1 2">
    <name type="scientific">Kribbella lupini</name>
    <dbReference type="NCBI Taxonomy" id="291602"/>
    <lineage>
        <taxon>Bacteria</taxon>
        <taxon>Bacillati</taxon>
        <taxon>Actinomycetota</taxon>
        <taxon>Actinomycetes</taxon>
        <taxon>Propionibacteriales</taxon>
        <taxon>Kribbellaceae</taxon>
        <taxon>Kribbella</taxon>
    </lineage>
</organism>
<reference evidence="2" key="1">
    <citation type="journal article" date="2019" name="Int. J. Syst. Evol. Microbiol.">
        <title>The Global Catalogue of Microorganisms (GCM) 10K type strain sequencing project: providing services to taxonomists for standard genome sequencing and annotation.</title>
        <authorList>
            <consortium name="The Broad Institute Genomics Platform"/>
            <consortium name="The Broad Institute Genome Sequencing Center for Infectious Disease"/>
            <person name="Wu L."/>
            <person name="Ma J."/>
        </authorList>
    </citation>
    <scope>NUCLEOTIDE SEQUENCE [LARGE SCALE GENOMIC DNA]</scope>
    <source>
        <strain evidence="2">JCM 14303</strain>
    </source>
</reference>
<protein>
    <submittedName>
        <fullName evidence="1">Uncharacterized protein</fullName>
    </submittedName>
</protein>
<dbReference type="Proteomes" id="UP001500363">
    <property type="component" value="Unassembled WGS sequence"/>
</dbReference>
<evidence type="ECO:0000313" key="1">
    <source>
        <dbReference type="EMBL" id="GAA1522501.1"/>
    </source>
</evidence>
<name>A0ABP4LHU9_9ACTN</name>